<dbReference type="AlphaFoldDB" id="A0A812IIP9"/>
<dbReference type="Proteomes" id="UP000604046">
    <property type="component" value="Unassembled WGS sequence"/>
</dbReference>
<protein>
    <submittedName>
        <fullName evidence="2">Uncharacterized protein</fullName>
    </submittedName>
</protein>
<keyword evidence="1" id="KW-0472">Membrane</keyword>
<name>A0A812IIP9_9DINO</name>
<keyword evidence="1" id="KW-0812">Transmembrane</keyword>
<feature type="transmembrane region" description="Helical" evidence="1">
    <location>
        <begin position="20"/>
        <end position="41"/>
    </location>
</feature>
<organism evidence="2 3">
    <name type="scientific">Symbiodinium natans</name>
    <dbReference type="NCBI Taxonomy" id="878477"/>
    <lineage>
        <taxon>Eukaryota</taxon>
        <taxon>Sar</taxon>
        <taxon>Alveolata</taxon>
        <taxon>Dinophyceae</taxon>
        <taxon>Suessiales</taxon>
        <taxon>Symbiodiniaceae</taxon>
        <taxon>Symbiodinium</taxon>
    </lineage>
</organism>
<sequence>MTDWVDMCESVETSPQMMVFVMLLLMCLLCAMVEGIGRFLAHAMSFFLDSRSQGSETSVNPDLHPGAADKDLAMLAPVRLVGAIHLVFNNYGPVSWAGFNAWGASWFSLFFLLSGLGSAHVKLQRNTQPALHPGRQIP</sequence>
<keyword evidence="3" id="KW-1185">Reference proteome</keyword>
<reference evidence="2" key="1">
    <citation type="submission" date="2021-02" db="EMBL/GenBank/DDBJ databases">
        <authorList>
            <person name="Dougan E. K."/>
            <person name="Rhodes N."/>
            <person name="Thang M."/>
            <person name="Chan C."/>
        </authorList>
    </citation>
    <scope>NUCLEOTIDE SEQUENCE</scope>
</reference>
<proteinExistence type="predicted"/>
<evidence type="ECO:0000313" key="2">
    <source>
        <dbReference type="EMBL" id="CAE7037169.1"/>
    </source>
</evidence>
<accession>A0A812IIP9</accession>
<feature type="transmembrane region" description="Helical" evidence="1">
    <location>
        <begin position="94"/>
        <end position="116"/>
    </location>
</feature>
<gene>
    <name evidence="2" type="ORF">SNAT2548_LOCUS4459</name>
</gene>
<evidence type="ECO:0000313" key="3">
    <source>
        <dbReference type="Proteomes" id="UP000604046"/>
    </source>
</evidence>
<dbReference type="EMBL" id="CAJNDS010000273">
    <property type="protein sequence ID" value="CAE7037169.1"/>
    <property type="molecule type" value="Genomic_DNA"/>
</dbReference>
<evidence type="ECO:0000256" key="1">
    <source>
        <dbReference type="SAM" id="Phobius"/>
    </source>
</evidence>
<comment type="caution">
    <text evidence="2">The sequence shown here is derived from an EMBL/GenBank/DDBJ whole genome shotgun (WGS) entry which is preliminary data.</text>
</comment>
<keyword evidence="1" id="KW-1133">Transmembrane helix</keyword>